<reference evidence="2 3" key="1">
    <citation type="submission" date="2023-07" db="EMBL/GenBank/DDBJ databases">
        <title>Genomic Encyclopedia of Type Strains, Phase IV (KMG-IV): sequencing the most valuable type-strain genomes for metagenomic binning, comparative biology and taxonomic classification.</title>
        <authorList>
            <person name="Goeker M."/>
        </authorList>
    </citation>
    <scope>NUCLEOTIDE SEQUENCE [LARGE SCALE GENOMIC DNA]</scope>
    <source>
        <strain evidence="2 3">DSM 105143</strain>
    </source>
</reference>
<comment type="caution">
    <text evidence="2">The sequence shown here is derived from an EMBL/GenBank/DDBJ whole genome shotgun (WGS) entry which is preliminary data.</text>
</comment>
<dbReference type="PROSITE" id="PS51186">
    <property type="entry name" value="GNAT"/>
    <property type="match status" value="1"/>
</dbReference>
<dbReference type="SUPFAM" id="SSF55729">
    <property type="entry name" value="Acyl-CoA N-acyltransferases (Nat)"/>
    <property type="match status" value="1"/>
</dbReference>
<sequence>MKIIPFSSEYEKSWVYTKALSHLFSPFFDDMSREKEEMNTDVYQDQIDLIAVEDDQVLGLLTINIYQEDISQTYRYHPANKVAYFENLAVHPDHQNMGIASQLFVQAEQALMAKEVEALAIFTRDGDAANHLYQKWGATVVAEDFLVVGTPKDQEGFQFEVLLDEKRLKFSRDGHEIPYYQREGVYIVSQKENLDLFDIEQVYHERTYIKVYP</sequence>
<dbReference type="Proteomes" id="UP001223079">
    <property type="component" value="Unassembled WGS sequence"/>
</dbReference>
<proteinExistence type="predicted"/>
<evidence type="ECO:0000259" key="1">
    <source>
        <dbReference type="PROSITE" id="PS51186"/>
    </source>
</evidence>
<dbReference type="Pfam" id="PF00583">
    <property type="entry name" value="Acetyltransf_1"/>
    <property type="match status" value="1"/>
</dbReference>
<name>A0ABT9YP43_9STRE</name>
<evidence type="ECO:0000313" key="2">
    <source>
        <dbReference type="EMBL" id="MDQ0221758.1"/>
    </source>
</evidence>
<keyword evidence="3" id="KW-1185">Reference proteome</keyword>
<gene>
    <name evidence="2" type="ORF">J2S23_000290</name>
</gene>
<dbReference type="EMBL" id="JAUSTM010000002">
    <property type="protein sequence ID" value="MDQ0221758.1"/>
    <property type="molecule type" value="Genomic_DNA"/>
</dbReference>
<dbReference type="InterPro" id="IPR016181">
    <property type="entry name" value="Acyl_CoA_acyltransferase"/>
</dbReference>
<evidence type="ECO:0000313" key="3">
    <source>
        <dbReference type="Proteomes" id="UP001223079"/>
    </source>
</evidence>
<feature type="domain" description="N-acetyltransferase" evidence="1">
    <location>
        <begin position="4"/>
        <end position="164"/>
    </location>
</feature>
<dbReference type="RefSeq" id="WP_307120987.1">
    <property type="nucleotide sequence ID" value="NZ_JAUSTM010000002.1"/>
</dbReference>
<dbReference type="CDD" id="cd04301">
    <property type="entry name" value="NAT_SF"/>
    <property type="match status" value="1"/>
</dbReference>
<accession>A0ABT9YP43</accession>
<organism evidence="2 3">
    <name type="scientific">Streptococcus moroccensis</name>
    <dbReference type="NCBI Taxonomy" id="1451356"/>
    <lineage>
        <taxon>Bacteria</taxon>
        <taxon>Bacillati</taxon>
        <taxon>Bacillota</taxon>
        <taxon>Bacilli</taxon>
        <taxon>Lactobacillales</taxon>
        <taxon>Streptococcaceae</taxon>
        <taxon>Streptococcus</taxon>
    </lineage>
</organism>
<dbReference type="Gene3D" id="3.40.630.30">
    <property type="match status" value="1"/>
</dbReference>
<protein>
    <submittedName>
        <fullName evidence="2">Ribosomal protein S18 acetylase RimI-like enzyme</fullName>
    </submittedName>
</protein>
<dbReference type="InterPro" id="IPR000182">
    <property type="entry name" value="GNAT_dom"/>
</dbReference>